<keyword evidence="1 2" id="KW-0732">Signal</keyword>
<proteinExistence type="predicted"/>
<accession>A0A9D5CQQ4</accession>
<dbReference type="OrthoDB" id="758220at2759"/>
<feature type="signal peptide" evidence="2">
    <location>
        <begin position="1"/>
        <end position="16"/>
    </location>
</feature>
<dbReference type="AlphaFoldDB" id="A0A9D5CQQ4"/>
<keyword evidence="4" id="KW-1185">Reference proteome</keyword>
<dbReference type="InterPro" id="IPR036426">
    <property type="entry name" value="Bulb-type_lectin_dom_sf"/>
</dbReference>
<comment type="caution">
    <text evidence="3">The sequence shown here is derived from an EMBL/GenBank/DDBJ whole genome shotgun (WGS) entry which is preliminary data.</text>
</comment>
<evidence type="ECO:0000313" key="4">
    <source>
        <dbReference type="Proteomes" id="UP001085076"/>
    </source>
</evidence>
<gene>
    <name evidence="3" type="ORF">J5N97_012042</name>
</gene>
<sequence length="182" mass="19736">MLLFLYSLLILQPTSSQTAAAQCEIGLDSTLSSTSSWLSPSGRFAFGYYPEEGGGGFNVGILFMESPNKRTVIWTAKIGHTIISVSNATTIKLVEEGLKLLNANSQGQELIEGQELISSISETNHSEGRFRIRMQEDSNLVMYPIGTDDIGDSAYWASDTDDGNYSSVILGTDGILFLSNGY</sequence>
<dbReference type="Gene3D" id="2.90.10.10">
    <property type="entry name" value="Bulb-type lectin domain"/>
    <property type="match status" value="1"/>
</dbReference>
<evidence type="ECO:0008006" key="5">
    <source>
        <dbReference type="Google" id="ProtNLM"/>
    </source>
</evidence>
<evidence type="ECO:0000313" key="3">
    <source>
        <dbReference type="EMBL" id="KAJ0976568.1"/>
    </source>
</evidence>
<evidence type="ECO:0000256" key="1">
    <source>
        <dbReference type="ARBA" id="ARBA00022729"/>
    </source>
</evidence>
<dbReference type="InterPro" id="IPR051343">
    <property type="entry name" value="G-type_lectin_kinases/EP1-like"/>
</dbReference>
<reference evidence="3" key="2">
    <citation type="journal article" date="2022" name="Hortic Res">
        <title>The genome of Dioscorea zingiberensis sheds light on the biosynthesis, origin and evolution of the medicinally important diosgenin saponins.</title>
        <authorList>
            <person name="Li Y."/>
            <person name="Tan C."/>
            <person name="Li Z."/>
            <person name="Guo J."/>
            <person name="Li S."/>
            <person name="Chen X."/>
            <person name="Wang C."/>
            <person name="Dai X."/>
            <person name="Yang H."/>
            <person name="Song W."/>
            <person name="Hou L."/>
            <person name="Xu J."/>
            <person name="Tong Z."/>
            <person name="Xu A."/>
            <person name="Yuan X."/>
            <person name="Wang W."/>
            <person name="Yang Q."/>
            <person name="Chen L."/>
            <person name="Sun Z."/>
            <person name="Wang K."/>
            <person name="Pan B."/>
            <person name="Chen J."/>
            <person name="Bao Y."/>
            <person name="Liu F."/>
            <person name="Qi X."/>
            <person name="Gang D.R."/>
            <person name="Wen J."/>
            <person name="Li J."/>
        </authorList>
    </citation>
    <scope>NUCLEOTIDE SEQUENCE</scope>
    <source>
        <strain evidence="3">Dzin_1.0</strain>
    </source>
</reference>
<evidence type="ECO:0000256" key="2">
    <source>
        <dbReference type="SAM" id="SignalP"/>
    </source>
</evidence>
<dbReference type="PANTHER" id="PTHR47976">
    <property type="entry name" value="G-TYPE LECTIN S-RECEPTOR-LIKE SERINE/THREONINE-PROTEIN KINASE SD2-5"/>
    <property type="match status" value="1"/>
</dbReference>
<dbReference type="PANTHER" id="PTHR47976:SF27">
    <property type="entry name" value="RECEPTOR-LIKE SERINE_THREONINE-PROTEIN KINASE"/>
    <property type="match status" value="1"/>
</dbReference>
<dbReference type="EMBL" id="JAGGNH010000003">
    <property type="protein sequence ID" value="KAJ0976568.1"/>
    <property type="molecule type" value="Genomic_DNA"/>
</dbReference>
<reference evidence="3" key="1">
    <citation type="submission" date="2021-03" db="EMBL/GenBank/DDBJ databases">
        <authorList>
            <person name="Li Z."/>
            <person name="Yang C."/>
        </authorList>
    </citation>
    <scope>NUCLEOTIDE SEQUENCE</scope>
    <source>
        <strain evidence="3">Dzin_1.0</strain>
        <tissue evidence="3">Leaf</tissue>
    </source>
</reference>
<dbReference type="Proteomes" id="UP001085076">
    <property type="component" value="Miscellaneous, Linkage group lg03"/>
</dbReference>
<feature type="chain" id="PRO_5038482965" description="Bulb-type lectin domain-containing protein" evidence="2">
    <location>
        <begin position="17"/>
        <end position="182"/>
    </location>
</feature>
<name>A0A9D5CQQ4_9LILI</name>
<organism evidence="3 4">
    <name type="scientific">Dioscorea zingiberensis</name>
    <dbReference type="NCBI Taxonomy" id="325984"/>
    <lineage>
        <taxon>Eukaryota</taxon>
        <taxon>Viridiplantae</taxon>
        <taxon>Streptophyta</taxon>
        <taxon>Embryophyta</taxon>
        <taxon>Tracheophyta</taxon>
        <taxon>Spermatophyta</taxon>
        <taxon>Magnoliopsida</taxon>
        <taxon>Liliopsida</taxon>
        <taxon>Dioscoreales</taxon>
        <taxon>Dioscoreaceae</taxon>
        <taxon>Dioscorea</taxon>
    </lineage>
</organism>
<dbReference type="SUPFAM" id="SSF51110">
    <property type="entry name" value="alpha-D-mannose-specific plant lectins"/>
    <property type="match status" value="1"/>
</dbReference>
<protein>
    <recommendedName>
        <fullName evidence="5">Bulb-type lectin domain-containing protein</fullName>
    </recommendedName>
</protein>